<dbReference type="InterPro" id="IPR009014">
    <property type="entry name" value="Transketo_C/PFOR_II"/>
</dbReference>
<dbReference type="SUPFAM" id="SSF55124">
    <property type="entry name" value="Nitrite/Sulfite reductase N-terminal domain-like"/>
    <property type="match status" value="2"/>
</dbReference>
<dbReference type="InterPro" id="IPR005117">
    <property type="entry name" value="NiRdtase/SiRdtase_haem-b_fer"/>
</dbReference>
<evidence type="ECO:0000256" key="10">
    <source>
        <dbReference type="ARBA" id="ARBA00023002"/>
    </source>
</evidence>
<keyword evidence="8" id="KW-0479">Metal-binding</keyword>
<name>A0A1R1PKC8_ZANCU</name>
<keyword evidence="17" id="KW-1185">Reference proteome</keyword>
<organism evidence="16 17">
    <name type="scientific">Zancudomyces culisetae</name>
    <name type="common">Gut fungus</name>
    <name type="synonym">Smittium culisetae</name>
    <dbReference type="NCBI Taxonomy" id="1213189"/>
    <lineage>
        <taxon>Eukaryota</taxon>
        <taxon>Fungi</taxon>
        <taxon>Fungi incertae sedis</taxon>
        <taxon>Zoopagomycota</taxon>
        <taxon>Kickxellomycotina</taxon>
        <taxon>Harpellomycetes</taxon>
        <taxon>Harpellales</taxon>
        <taxon>Legeriomycetaceae</taxon>
        <taxon>Zancudomyces</taxon>
    </lineage>
</organism>
<comment type="catalytic activity">
    <reaction evidence="13">
        <text>hydrogen sulfide + 3 NADP(+) + 3 H2O = sulfite + 3 NADPH + 4 H(+)</text>
        <dbReference type="Rhea" id="RHEA:13801"/>
        <dbReference type="ChEBI" id="CHEBI:15377"/>
        <dbReference type="ChEBI" id="CHEBI:15378"/>
        <dbReference type="ChEBI" id="CHEBI:17359"/>
        <dbReference type="ChEBI" id="CHEBI:29919"/>
        <dbReference type="ChEBI" id="CHEBI:57783"/>
        <dbReference type="ChEBI" id="CHEBI:58349"/>
        <dbReference type="EC" id="1.8.1.2"/>
    </reaction>
</comment>
<evidence type="ECO:0000256" key="13">
    <source>
        <dbReference type="ARBA" id="ARBA00052219"/>
    </source>
</evidence>
<dbReference type="SUPFAM" id="SSF52518">
    <property type="entry name" value="Thiamin diphosphate-binding fold (THDP-binding)"/>
    <property type="match status" value="1"/>
</dbReference>
<dbReference type="SUPFAM" id="SSF52218">
    <property type="entry name" value="Flavoproteins"/>
    <property type="match status" value="1"/>
</dbReference>
<dbReference type="Gene3D" id="3.40.50.970">
    <property type="match status" value="2"/>
</dbReference>
<dbReference type="GO" id="GO:0050311">
    <property type="term" value="F:sulfite reductase (ferredoxin) activity"/>
    <property type="evidence" value="ECO:0007669"/>
    <property type="project" value="TreeGrafter"/>
</dbReference>
<dbReference type="SUPFAM" id="SSF52922">
    <property type="entry name" value="TK C-terminal domain-like"/>
    <property type="match status" value="1"/>
</dbReference>
<dbReference type="InterPro" id="IPR045169">
    <property type="entry name" value="NO2/SO3_Rdtase_4Fe4S_prot"/>
</dbReference>
<keyword evidence="11" id="KW-0408">Iron</keyword>
<evidence type="ECO:0000256" key="12">
    <source>
        <dbReference type="ARBA" id="ARBA00023014"/>
    </source>
</evidence>
<dbReference type="GO" id="GO:0051539">
    <property type="term" value="F:4 iron, 4 sulfur cluster binding"/>
    <property type="evidence" value="ECO:0007669"/>
    <property type="project" value="UniProtKB-KW"/>
</dbReference>
<accession>A0A1R1PKC8</accession>
<dbReference type="Gene3D" id="3.40.50.360">
    <property type="match status" value="1"/>
</dbReference>
<dbReference type="OrthoDB" id="1688044at2759"/>
<dbReference type="InterPro" id="IPR001094">
    <property type="entry name" value="Flavdoxin-like"/>
</dbReference>
<evidence type="ECO:0000256" key="1">
    <source>
        <dbReference type="ARBA" id="ARBA00001929"/>
    </source>
</evidence>
<sequence>MASIEYTAFEAAGLASLQTSDVILIEDNHVLEKTIATLEGSGLKREGVTIFKVPRQSEFPLTIKYVVEELGKNAVSVIATPEVLLHLLPLVDDYTKKLAAQGKASFSLSFNIGVVSTDKNSVSASNIFAFSDLIVGIISSNSTQECYDMAIVSGLVAKTTFIPMINYFDAAYLDSTKTTGGSQQNIVDVLTPEQLETYEDAVKVELKKLVDEHQKTQQSLSDSAEQQEEQTNDSVATDSEYLVDGNIIKQVIYPAITDLVLEGYPSKNYKEVESDISSDSVSTLVISPYFSKVQRESYTEKTGFLGIRVYRPFPQDKFVKAIPQNVDTLVILEQLGESAKVWGPMVFDIVPALQKSAKSNEKTKPVQAKIVDGLTSSISVLQILESPKYLEKVLEYASSKNSSTILRIDDVFLNNKIAEQVESGEAANAQHNKDEEKLGLEVAARLPYEQMLNTTFSERLNVINAIHSKTVWGPSEKLETNPEFGFGKFVNTHQRQKNLKKLVLDILGDANISLGSETREALTEWIKKSDEPSLKFDSKLAERIVQLVETSTDIPEQKLNQLAELAPYFFKKSNWLVGADEWAADIGNSGVHHVISSGYNVNMLILDTDSYQKPQEATETHTLKLNNKKDIGLYALNYGSVYVASISAFASYSQAMTALIEADAYPGPAIVLAHLPKSTEKLISSSYSAIETMKLAKQAVDGGRWPLYRWHPAGQGEVKEQFVLDSEKLRNELQEFLDRSNKLAVMSTVAPKYYSGVDNSLEARKKKEAEEAASRDLQKLMAGLRTGPSLTILYASDAHNAEDAAKRVNRGAKLRGMNPEIICMEDFEVDELEYKENVVFIVSTAGQGEFPTNGRKFWKALSTASMNLSNLKYSVFGLGDSQYWPRKEEYIYYNKPGKDLDRRFVELGANRVLEIGLGDDQDSEGWEAGFNNWEPQLWGAFGVTASIGGADGAGLLDDEPPTITDEQNKIQSNYLRGNILTELADDSKGNVDDFTGKLLKFHGTYGQDDRDLREQRKADGLSPAYSFMIRVRLPGGRATCDQWKSMDDLANTYANGTIKITTRQTFQLHGVLKKNLRTTIGEMNRALMDTIAACGDVNRNVVATANPMQPHLHQEVYELARDISEHLLPKTTAYHEIWCGGEMVAGKAVSPLSVDYGQQDGEQIVEPLYGKAYLPRKFKIAIAIPPENDVDVFAYDLGLIAILDAETQTKIVGYNVAVGGGMGMTHNNKKTYPRLASILGYLPKDKIIDTCEKIVMVQRDHGDRVNRKHARMKYTIDDHGVDWFREQVELRMNAKFEPERPYSFTRNGDRYGWVTTRSGFNNYTLFIQNGRVADIPGYPLKTALRHLADVHKGYLQLTCNSHLIIADVADADVPTIENLLKSYNVHNKSLSALRLHSMACTALPTCGLAMAESERYLPSLVQLLEHHIDEAGLRNDAITIRMTGCPNGCARPYNAEIALVGKAPGVYNLYLGGAHDGSRLNKLLSASVDEQQIIELLAPIIKQYALERLNEHEKFGDFVIRAGIVNETRFGMDFHD</sequence>
<dbReference type="EMBL" id="LSSK01000900">
    <property type="protein sequence ID" value="OMH81431.1"/>
    <property type="molecule type" value="Genomic_DNA"/>
</dbReference>
<dbReference type="SUPFAM" id="SSF56014">
    <property type="entry name" value="Nitrite and sulphite reductase 4Fe-4S domain-like"/>
    <property type="match status" value="2"/>
</dbReference>
<feature type="domain" description="Flavodoxin-like" evidence="15">
    <location>
        <begin position="790"/>
        <end position="938"/>
    </location>
</feature>
<evidence type="ECO:0000256" key="3">
    <source>
        <dbReference type="ARBA" id="ARBA00004774"/>
    </source>
</evidence>
<dbReference type="Pfam" id="PF03460">
    <property type="entry name" value="NIR_SIR_ferr"/>
    <property type="match status" value="2"/>
</dbReference>
<evidence type="ECO:0000256" key="7">
    <source>
        <dbReference type="ARBA" id="ARBA00022617"/>
    </source>
</evidence>
<dbReference type="GO" id="GO:0046872">
    <property type="term" value="F:metal ion binding"/>
    <property type="evidence" value="ECO:0007669"/>
    <property type="project" value="UniProtKB-KW"/>
</dbReference>
<dbReference type="Gene3D" id="3.40.50.920">
    <property type="match status" value="1"/>
</dbReference>
<evidence type="ECO:0000256" key="4">
    <source>
        <dbReference type="ARBA" id="ARBA00010429"/>
    </source>
</evidence>
<comment type="pathway">
    <text evidence="3">Sulfur metabolism; hydrogen sulfide biosynthesis; hydrogen sulfide from sulfite (NADPH route): step 1/1.</text>
</comment>
<evidence type="ECO:0000313" key="17">
    <source>
        <dbReference type="Proteomes" id="UP000188320"/>
    </source>
</evidence>
<dbReference type="PANTHER" id="PTHR11493:SF47">
    <property type="entry name" value="SULFITE REDUCTASE [NADPH] SUBUNIT BETA"/>
    <property type="match status" value="1"/>
</dbReference>
<dbReference type="GO" id="GO:0010181">
    <property type="term" value="F:FMN binding"/>
    <property type="evidence" value="ECO:0007669"/>
    <property type="project" value="InterPro"/>
</dbReference>
<keyword evidence="6" id="KW-0004">4Fe-4S</keyword>
<dbReference type="InterPro" id="IPR029061">
    <property type="entry name" value="THDP-binding"/>
</dbReference>
<dbReference type="Proteomes" id="UP000188320">
    <property type="component" value="Unassembled WGS sequence"/>
</dbReference>
<protein>
    <recommendedName>
        <fullName evidence="5">assimilatory sulfite reductase (NADPH)</fullName>
        <ecNumber evidence="5">1.8.1.2</ecNumber>
    </recommendedName>
</protein>
<proteinExistence type="inferred from homology"/>
<evidence type="ECO:0000256" key="5">
    <source>
        <dbReference type="ARBA" id="ARBA00012604"/>
    </source>
</evidence>
<dbReference type="Gene3D" id="3.30.413.10">
    <property type="entry name" value="Sulfite Reductase Hemoprotein, domain 1"/>
    <property type="match status" value="2"/>
</dbReference>
<gene>
    <name evidence="16" type="ORF">AX774_g5107</name>
</gene>
<dbReference type="GO" id="GO:0000103">
    <property type="term" value="P:sulfate assimilation"/>
    <property type="evidence" value="ECO:0007669"/>
    <property type="project" value="UniProtKB-ARBA"/>
</dbReference>
<dbReference type="InterPro" id="IPR008254">
    <property type="entry name" value="Flavodoxin/NO_synth"/>
</dbReference>
<dbReference type="PRINTS" id="PR00369">
    <property type="entry name" value="FLAVODOXIN"/>
</dbReference>
<keyword evidence="12" id="KW-0411">Iron-sulfur</keyword>
<evidence type="ECO:0000259" key="15">
    <source>
        <dbReference type="PROSITE" id="PS50902"/>
    </source>
</evidence>
<comment type="similarity">
    <text evidence="4">Belongs to the nitrite and sulfite reductase 4Fe-4S domain family.</text>
</comment>
<evidence type="ECO:0000256" key="8">
    <source>
        <dbReference type="ARBA" id="ARBA00022723"/>
    </source>
</evidence>
<dbReference type="GO" id="GO:0020037">
    <property type="term" value="F:heme binding"/>
    <property type="evidence" value="ECO:0007669"/>
    <property type="project" value="InterPro"/>
</dbReference>
<comment type="caution">
    <text evidence="16">The sequence shown here is derived from an EMBL/GenBank/DDBJ whole genome shotgun (WGS) entry which is preliminary data.</text>
</comment>
<keyword evidence="10" id="KW-0560">Oxidoreductase</keyword>
<dbReference type="InterPro" id="IPR006066">
    <property type="entry name" value="NO2/SO3_Rdtase_FeS/sirohaem_BS"/>
</dbReference>
<dbReference type="PRINTS" id="PR00397">
    <property type="entry name" value="SIROHAEM"/>
</dbReference>
<reference evidence="17" key="1">
    <citation type="submission" date="2017-01" db="EMBL/GenBank/DDBJ databases">
        <authorList>
            <person name="Wang Y."/>
            <person name="White M."/>
            <person name="Kvist S."/>
            <person name="Moncalvo J.-M."/>
        </authorList>
    </citation>
    <scope>NUCLEOTIDE SEQUENCE [LARGE SCALE GENOMIC DNA]</scope>
    <source>
        <strain evidence="17">COL-18-3</strain>
    </source>
</reference>
<evidence type="ECO:0000256" key="14">
    <source>
        <dbReference type="SAM" id="MobiDB-lite"/>
    </source>
</evidence>
<dbReference type="InterPro" id="IPR029039">
    <property type="entry name" value="Flavoprotein-like_sf"/>
</dbReference>
<evidence type="ECO:0000256" key="11">
    <source>
        <dbReference type="ARBA" id="ARBA00023004"/>
    </source>
</evidence>
<evidence type="ECO:0000256" key="6">
    <source>
        <dbReference type="ARBA" id="ARBA00022485"/>
    </source>
</evidence>
<dbReference type="PROSITE" id="PS00365">
    <property type="entry name" value="NIR_SIR"/>
    <property type="match status" value="1"/>
</dbReference>
<dbReference type="FunFam" id="3.30.413.10:FF:000003">
    <property type="entry name" value="Sulfite reductase [NADPH] hemoprotein beta-component"/>
    <property type="match status" value="1"/>
</dbReference>
<dbReference type="NCBIfam" id="NF010029">
    <property type="entry name" value="PRK13504.1"/>
    <property type="match status" value="1"/>
</dbReference>
<evidence type="ECO:0000256" key="2">
    <source>
        <dbReference type="ARBA" id="ARBA00001966"/>
    </source>
</evidence>
<dbReference type="PROSITE" id="PS50902">
    <property type="entry name" value="FLAVODOXIN_LIKE"/>
    <property type="match status" value="1"/>
</dbReference>
<dbReference type="InterPro" id="IPR006067">
    <property type="entry name" value="NO2/SO3_Rdtase_4Fe4S_dom"/>
</dbReference>
<dbReference type="InterPro" id="IPR036136">
    <property type="entry name" value="Nit/Sulf_reduc_fer-like_dom_sf"/>
</dbReference>
<dbReference type="Pfam" id="PF01077">
    <property type="entry name" value="NIR_SIR"/>
    <property type="match status" value="1"/>
</dbReference>
<evidence type="ECO:0000256" key="9">
    <source>
        <dbReference type="ARBA" id="ARBA00022857"/>
    </source>
</evidence>
<dbReference type="FunFam" id="3.30.413.10:FF:000004">
    <property type="entry name" value="Sulfite reductase [NADPH] hemoprotein beta-component"/>
    <property type="match status" value="1"/>
</dbReference>
<dbReference type="InterPro" id="IPR045854">
    <property type="entry name" value="NO2/SO3_Rdtase_4Fe4S_sf"/>
</dbReference>
<dbReference type="PANTHER" id="PTHR11493">
    <property type="entry name" value="SULFITE REDUCTASE [NADPH] SUBUNIT BETA-RELATED"/>
    <property type="match status" value="1"/>
</dbReference>
<keyword evidence="7" id="KW-0349">Heme</keyword>
<dbReference type="GO" id="GO:0004783">
    <property type="term" value="F:sulfite reductase (NADPH) activity"/>
    <property type="evidence" value="ECO:0007669"/>
    <property type="project" value="UniProtKB-EC"/>
</dbReference>
<comment type="cofactor">
    <cofactor evidence="1">
        <name>siroheme</name>
        <dbReference type="ChEBI" id="CHEBI:60052"/>
    </cofactor>
</comment>
<comment type="cofactor">
    <cofactor evidence="2">
        <name>[4Fe-4S] cluster</name>
        <dbReference type="ChEBI" id="CHEBI:49883"/>
    </cofactor>
</comment>
<dbReference type="GO" id="GO:0009337">
    <property type="term" value="C:sulfite reductase complex (NADPH)"/>
    <property type="evidence" value="ECO:0007669"/>
    <property type="project" value="TreeGrafter"/>
</dbReference>
<dbReference type="EC" id="1.8.1.2" evidence="5"/>
<dbReference type="FunFam" id="3.40.50.360:FF:000016">
    <property type="entry name" value="Sulfite reductase subunit beta"/>
    <property type="match status" value="1"/>
</dbReference>
<evidence type="ECO:0000313" key="16">
    <source>
        <dbReference type="EMBL" id="OMH81431.1"/>
    </source>
</evidence>
<feature type="region of interest" description="Disordered" evidence="14">
    <location>
        <begin position="215"/>
        <end position="236"/>
    </location>
</feature>
<dbReference type="Pfam" id="PF00258">
    <property type="entry name" value="Flavodoxin_1"/>
    <property type="match status" value="1"/>
</dbReference>
<keyword evidence="9" id="KW-0521">NADP</keyword>